<reference evidence="1 2" key="1">
    <citation type="submission" date="2014-01" db="EMBL/GenBank/DDBJ databases">
        <title>Full genme sequencing of cellulolytic bacterium Gynuella sunshinyii YC6258T gen. nov., sp. nov.</title>
        <authorList>
            <person name="Khan H."/>
            <person name="Chung E.J."/>
            <person name="Chung Y.R."/>
        </authorList>
    </citation>
    <scope>NUCLEOTIDE SEQUENCE [LARGE SCALE GENOMIC DNA]</scope>
    <source>
        <strain evidence="1 2">YC6258</strain>
    </source>
</reference>
<dbReference type="AlphaFoldDB" id="A0A0C5VH57"/>
<proteinExistence type="predicted"/>
<organism evidence="1 2">
    <name type="scientific">Gynuella sunshinyii YC6258</name>
    <dbReference type="NCBI Taxonomy" id="1445510"/>
    <lineage>
        <taxon>Bacteria</taxon>
        <taxon>Pseudomonadati</taxon>
        <taxon>Pseudomonadota</taxon>
        <taxon>Gammaproteobacteria</taxon>
        <taxon>Oceanospirillales</taxon>
        <taxon>Saccharospirillaceae</taxon>
        <taxon>Gynuella</taxon>
    </lineage>
</organism>
<dbReference type="HOGENOM" id="CLU_3328454_0_0_6"/>
<evidence type="ECO:0000313" key="1">
    <source>
        <dbReference type="EMBL" id="AJQ92668.1"/>
    </source>
</evidence>
<dbReference type="KEGG" id="gsn:YC6258_00618"/>
<accession>A0A0C5VH57</accession>
<name>A0A0C5VH57_9GAMM</name>
<protein>
    <submittedName>
        <fullName evidence="1">Uncharacterized protein</fullName>
    </submittedName>
</protein>
<dbReference type="EMBL" id="CP007142">
    <property type="protein sequence ID" value="AJQ92668.1"/>
    <property type="molecule type" value="Genomic_DNA"/>
</dbReference>
<keyword evidence="2" id="KW-1185">Reference proteome</keyword>
<evidence type="ECO:0000313" key="2">
    <source>
        <dbReference type="Proteomes" id="UP000032266"/>
    </source>
</evidence>
<sequence length="38" mass="4095">MTDQAGNFEALLLLNGRVSTVIVNTETGTIEPYRAIGE</sequence>
<dbReference type="Proteomes" id="UP000032266">
    <property type="component" value="Chromosome"/>
</dbReference>
<dbReference type="STRING" id="1445510.YC6258_00618"/>
<gene>
    <name evidence="1" type="ORF">YC6258_00618</name>
</gene>